<reference evidence="1" key="1">
    <citation type="submission" date="2023-07" db="EMBL/GenBank/DDBJ databases">
        <authorList>
            <consortium name="AG Swart"/>
            <person name="Singh M."/>
            <person name="Singh A."/>
            <person name="Seah K."/>
            <person name="Emmerich C."/>
        </authorList>
    </citation>
    <scope>NUCLEOTIDE SEQUENCE</scope>
    <source>
        <strain evidence="1">DP1</strain>
    </source>
</reference>
<sequence length="377" mass="43181">MYPQNHNLSLHTGTQHLQHLKALYLQGHDLNQPEPTPSKALMNEEEDWPLPEERSCYNFVFSETEEKENEMNEEDIERLLRTDVEGLEVTKDNYGGRLQEKYEEIKEVEGREGGRDKGFLIVLKQVSDVGSLGNSSESSVVTGMNSFRIVPFLEERLGSSFYEELYDENKQNKGRGRPRNFSNIDEDVIWSVVLGNVSKRANKKPSRQRRDGKVASICRNAKKVCIDILKYISSRANYKSTDIKEVIKAYAEAFTVGFLPIIFDNEIVEDKIRLFCQFIVLAYPESKVERIISLLNEANYLSFDECKTLLHQIKIRKLSSKASFQDIARQNICFKNIIIKLLSKLDSTNLKDKQGYKSVLSSLLPPNTPSPILQSSL</sequence>
<evidence type="ECO:0000313" key="1">
    <source>
        <dbReference type="EMBL" id="CAI2370353.1"/>
    </source>
</evidence>
<dbReference type="AlphaFoldDB" id="A0AAD1UN20"/>
<comment type="caution">
    <text evidence="1">The sequence shown here is derived from an EMBL/GenBank/DDBJ whole genome shotgun (WGS) entry which is preliminary data.</text>
</comment>
<protein>
    <submittedName>
        <fullName evidence="1">Uncharacterized protein</fullName>
    </submittedName>
</protein>
<accession>A0AAD1UN20</accession>
<organism evidence="1 2">
    <name type="scientific">Euplotes crassus</name>
    <dbReference type="NCBI Taxonomy" id="5936"/>
    <lineage>
        <taxon>Eukaryota</taxon>
        <taxon>Sar</taxon>
        <taxon>Alveolata</taxon>
        <taxon>Ciliophora</taxon>
        <taxon>Intramacronucleata</taxon>
        <taxon>Spirotrichea</taxon>
        <taxon>Hypotrichia</taxon>
        <taxon>Euplotida</taxon>
        <taxon>Euplotidae</taxon>
        <taxon>Moneuplotes</taxon>
    </lineage>
</organism>
<dbReference type="Proteomes" id="UP001295684">
    <property type="component" value="Unassembled WGS sequence"/>
</dbReference>
<proteinExistence type="predicted"/>
<evidence type="ECO:0000313" key="2">
    <source>
        <dbReference type="Proteomes" id="UP001295684"/>
    </source>
</evidence>
<dbReference type="EMBL" id="CAMPGE010011526">
    <property type="protein sequence ID" value="CAI2370353.1"/>
    <property type="molecule type" value="Genomic_DNA"/>
</dbReference>
<gene>
    <name evidence="1" type="ORF">ECRASSUSDP1_LOCUS11664</name>
</gene>
<name>A0AAD1UN20_EUPCR</name>
<keyword evidence="2" id="KW-1185">Reference proteome</keyword>